<evidence type="ECO:0000313" key="1">
    <source>
        <dbReference type="EMBL" id="TKT85083.1"/>
    </source>
</evidence>
<dbReference type="InterPro" id="IPR027417">
    <property type="entry name" value="P-loop_NTPase"/>
</dbReference>
<dbReference type="Proteomes" id="UP000304900">
    <property type="component" value="Unassembled WGS sequence"/>
</dbReference>
<keyword evidence="2" id="KW-1185">Reference proteome</keyword>
<gene>
    <name evidence="1" type="ORF">FDK13_34500</name>
</gene>
<protein>
    <submittedName>
        <fullName evidence="1">ATP-binding protein</fullName>
    </submittedName>
</protein>
<dbReference type="InterPro" id="IPR052732">
    <property type="entry name" value="Cell-binding_unc_protein"/>
</dbReference>
<dbReference type="AlphaFoldDB" id="A0A4V6BH74"/>
<dbReference type="SUPFAM" id="SSF52540">
    <property type="entry name" value="P-loop containing nucleoside triphosphate hydrolases"/>
    <property type="match status" value="1"/>
</dbReference>
<comment type="caution">
    <text evidence="1">The sequence shown here is derived from an EMBL/GenBank/DDBJ whole genome shotgun (WGS) entry which is preliminary data.</text>
</comment>
<accession>A0A4V6BH74</accession>
<dbReference type="Gene3D" id="3.40.50.300">
    <property type="entry name" value="P-loop containing nucleotide triphosphate hydrolases"/>
    <property type="match status" value="1"/>
</dbReference>
<sequence length="166" mass="18903">MIIIVCGLPGSGKSFFANRLAAKLHAPHISSDQTRKEMNALGRYTFNDKMTVYQAMAKIADQNLADGKPVVVDATFHHHTMRDIFTELGKQRQIPVFFILIMATEAITKKRLSSVRPDSEADYPVYLQIKNQFEKLDMPYLKLQSENDNIDSMLNLAIEYLTDAYE</sequence>
<dbReference type="PANTHER" id="PTHR43883:SF1">
    <property type="entry name" value="GLUCONOKINASE"/>
    <property type="match status" value="1"/>
</dbReference>
<dbReference type="EMBL" id="SZVO01000035">
    <property type="protein sequence ID" value="TKT85083.1"/>
    <property type="molecule type" value="Genomic_DNA"/>
</dbReference>
<keyword evidence="1" id="KW-0547">Nucleotide-binding</keyword>
<reference evidence="1 2" key="1">
    <citation type="submission" date="2019-05" db="EMBL/GenBank/DDBJ databases">
        <title>Dyadobacter AR-3-8 sp. nov., isolated from arctic soil.</title>
        <authorList>
            <person name="Chaudhary D.K."/>
        </authorList>
    </citation>
    <scope>NUCLEOTIDE SEQUENCE [LARGE SCALE GENOMIC DNA]</scope>
    <source>
        <strain evidence="1 2">AR-3-8</strain>
    </source>
</reference>
<keyword evidence="1" id="KW-0067">ATP-binding</keyword>
<proteinExistence type="predicted"/>
<name>A0A4V6BH74_9BACT</name>
<dbReference type="RefSeq" id="WP_137344566.1">
    <property type="nucleotide sequence ID" value="NZ_BSQH01000039.1"/>
</dbReference>
<dbReference type="Pfam" id="PF13671">
    <property type="entry name" value="AAA_33"/>
    <property type="match status" value="1"/>
</dbReference>
<evidence type="ECO:0000313" key="2">
    <source>
        <dbReference type="Proteomes" id="UP000304900"/>
    </source>
</evidence>
<dbReference type="GO" id="GO:0005524">
    <property type="term" value="F:ATP binding"/>
    <property type="evidence" value="ECO:0007669"/>
    <property type="project" value="UniProtKB-KW"/>
</dbReference>
<organism evidence="1 2">
    <name type="scientific">Dyadobacter frigoris</name>
    <dbReference type="NCBI Taxonomy" id="2576211"/>
    <lineage>
        <taxon>Bacteria</taxon>
        <taxon>Pseudomonadati</taxon>
        <taxon>Bacteroidota</taxon>
        <taxon>Cytophagia</taxon>
        <taxon>Cytophagales</taxon>
        <taxon>Spirosomataceae</taxon>
        <taxon>Dyadobacter</taxon>
    </lineage>
</organism>
<dbReference type="OrthoDB" id="9805698at2"/>
<dbReference type="PANTHER" id="PTHR43883">
    <property type="entry name" value="SLR0207 PROTEIN"/>
    <property type="match status" value="1"/>
</dbReference>